<dbReference type="AlphaFoldDB" id="A0A366KXM9"/>
<evidence type="ECO:0000259" key="1">
    <source>
        <dbReference type="PROSITE" id="PS50943"/>
    </source>
</evidence>
<dbReference type="Pfam" id="PF01381">
    <property type="entry name" value="HTH_3"/>
    <property type="match status" value="1"/>
</dbReference>
<protein>
    <submittedName>
        <fullName evidence="2">XRE family transcriptional regulator</fullName>
    </submittedName>
</protein>
<dbReference type="SUPFAM" id="SSF47413">
    <property type="entry name" value="lambda repressor-like DNA-binding domains"/>
    <property type="match status" value="1"/>
</dbReference>
<dbReference type="InterPro" id="IPR001387">
    <property type="entry name" value="Cro/C1-type_HTH"/>
</dbReference>
<comment type="caution">
    <text evidence="2">The sequence shown here is derived from an EMBL/GenBank/DDBJ whole genome shotgun (WGS) entry which is preliminary data.</text>
</comment>
<keyword evidence="3" id="KW-1185">Reference proteome</keyword>
<sequence length="82" mass="9111">MAKEVVKSEIELFVISKAKALREQANLSQSELAFKLDVSNGFIGQVESPNSPSKYNLDHIDKLAVIFSCSPKDFLPETNINK</sequence>
<dbReference type="SMART" id="SM00530">
    <property type="entry name" value="HTH_XRE"/>
    <property type="match status" value="1"/>
</dbReference>
<gene>
    <name evidence="2" type="ORF">DRW42_15205</name>
</gene>
<evidence type="ECO:0000313" key="3">
    <source>
        <dbReference type="Proteomes" id="UP000252081"/>
    </source>
</evidence>
<dbReference type="GO" id="GO:0003677">
    <property type="term" value="F:DNA binding"/>
    <property type="evidence" value="ECO:0007669"/>
    <property type="project" value="InterPro"/>
</dbReference>
<dbReference type="RefSeq" id="WP_113949682.1">
    <property type="nucleotide sequence ID" value="NZ_QNQU01000012.1"/>
</dbReference>
<evidence type="ECO:0000313" key="2">
    <source>
        <dbReference type="EMBL" id="RBQ05844.1"/>
    </source>
</evidence>
<name>A0A366KXM9_9SPHI</name>
<dbReference type="OrthoDB" id="1098513at2"/>
<dbReference type="InterPro" id="IPR010982">
    <property type="entry name" value="Lambda_DNA-bd_dom_sf"/>
</dbReference>
<dbReference type="PROSITE" id="PS50943">
    <property type="entry name" value="HTH_CROC1"/>
    <property type="match status" value="1"/>
</dbReference>
<dbReference type="Proteomes" id="UP000252081">
    <property type="component" value="Unassembled WGS sequence"/>
</dbReference>
<dbReference type="EMBL" id="QNQU01000012">
    <property type="protein sequence ID" value="RBQ05844.1"/>
    <property type="molecule type" value="Genomic_DNA"/>
</dbReference>
<accession>A0A366KXM9</accession>
<feature type="domain" description="HTH cro/C1-type" evidence="1">
    <location>
        <begin position="19"/>
        <end position="74"/>
    </location>
</feature>
<dbReference type="Gene3D" id="1.10.260.40">
    <property type="entry name" value="lambda repressor-like DNA-binding domains"/>
    <property type="match status" value="1"/>
</dbReference>
<proteinExistence type="predicted"/>
<dbReference type="CDD" id="cd00093">
    <property type="entry name" value="HTH_XRE"/>
    <property type="match status" value="1"/>
</dbReference>
<reference evidence="2 3" key="1">
    <citation type="submission" date="2018-07" db="EMBL/GenBank/DDBJ databases">
        <title>A draft genome of a endophytic bacteria, a new species of Pedobacter.</title>
        <authorList>
            <person name="Zhang Z.D."/>
            <person name="Chen Z.J."/>
        </authorList>
    </citation>
    <scope>NUCLEOTIDE SEQUENCE [LARGE SCALE GENOMIC DNA]</scope>
    <source>
        <strain evidence="2 3">RS10</strain>
    </source>
</reference>
<organism evidence="2 3">
    <name type="scientific">Pedobacter miscanthi</name>
    <dbReference type="NCBI Taxonomy" id="2259170"/>
    <lineage>
        <taxon>Bacteria</taxon>
        <taxon>Pseudomonadati</taxon>
        <taxon>Bacteroidota</taxon>
        <taxon>Sphingobacteriia</taxon>
        <taxon>Sphingobacteriales</taxon>
        <taxon>Sphingobacteriaceae</taxon>
        <taxon>Pedobacter</taxon>
    </lineage>
</organism>